<evidence type="ECO:0000313" key="3">
    <source>
        <dbReference type="Proteomes" id="UP001254848"/>
    </source>
</evidence>
<dbReference type="Proteomes" id="UP001254848">
    <property type="component" value="Unassembled WGS sequence"/>
</dbReference>
<protein>
    <submittedName>
        <fullName evidence="2">Uncharacterized protein</fullName>
    </submittedName>
</protein>
<feature type="region of interest" description="Disordered" evidence="1">
    <location>
        <begin position="159"/>
        <end position="178"/>
    </location>
</feature>
<evidence type="ECO:0000256" key="1">
    <source>
        <dbReference type="SAM" id="MobiDB-lite"/>
    </source>
</evidence>
<keyword evidence="3" id="KW-1185">Reference proteome</keyword>
<accession>A0ABU3NZU8</accession>
<name>A0ABU3NZU8_9FIRM</name>
<gene>
    <name evidence="2" type="ORF">Q4T40_11370</name>
</gene>
<proteinExistence type="predicted"/>
<dbReference type="EMBL" id="JAUOZS010000001">
    <property type="protein sequence ID" value="MDT8901847.1"/>
    <property type="molecule type" value="Genomic_DNA"/>
</dbReference>
<dbReference type="RefSeq" id="WP_413780350.1">
    <property type="nucleotide sequence ID" value="NZ_JAUOZS010000001.1"/>
</dbReference>
<sequence>MDVIKELRGKYTTATGIGHCLGISARRVQQLVHEGAIPQPTNGKYSIADSMYKYCQFLRNGLPGEDTLDLDAERAKHEALKRQLTELKLAKEEGRLHDAKQVEMMVGGMLTVFKRRLQAMPHKMAIILQNKTLDEINELLSNEIYAILVELSEYEVTEFIPDGDDDETEPDDDSGEDA</sequence>
<reference evidence="2 3" key="1">
    <citation type="submission" date="2023-07" db="EMBL/GenBank/DDBJ databases">
        <title>The novel representative of Negativicutes class, Anaeroselena agilis gen. nov. sp. nov.</title>
        <authorList>
            <person name="Prokofeva M.I."/>
            <person name="Elcheninov A.G."/>
            <person name="Klyukina A."/>
            <person name="Kublanov I.V."/>
            <person name="Frolov E.N."/>
            <person name="Podosokorskaya O.A."/>
        </authorList>
    </citation>
    <scope>NUCLEOTIDE SEQUENCE [LARGE SCALE GENOMIC DNA]</scope>
    <source>
        <strain evidence="2 3">4137-cl</strain>
    </source>
</reference>
<comment type="caution">
    <text evidence="2">The sequence shown here is derived from an EMBL/GenBank/DDBJ whole genome shotgun (WGS) entry which is preliminary data.</text>
</comment>
<organism evidence="2 3">
    <name type="scientific">Anaeroselena agilis</name>
    <dbReference type="NCBI Taxonomy" id="3063788"/>
    <lineage>
        <taxon>Bacteria</taxon>
        <taxon>Bacillati</taxon>
        <taxon>Bacillota</taxon>
        <taxon>Negativicutes</taxon>
        <taxon>Acetonemataceae</taxon>
        <taxon>Anaeroselena</taxon>
    </lineage>
</organism>
<evidence type="ECO:0000313" key="2">
    <source>
        <dbReference type="EMBL" id="MDT8901847.1"/>
    </source>
</evidence>